<feature type="region of interest" description="Disordered" evidence="1">
    <location>
        <begin position="61"/>
        <end position="92"/>
    </location>
</feature>
<comment type="caution">
    <text evidence="2">The sequence shown here is derived from an EMBL/GenBank/DDBJ whole genome shotgun (WGS) entry which is preliminary data.</text>
</comment>
<evidence type="ECO:0000313" key="2">
    <source>
        <dbReference type="EMBL" id="GAA3702918.1"/>
    </source>
</evidence>
<feature type="region of interest" description="Disordered" evidence="1">
    <location>
        <begin position="114"/>
        <end position="136"/>
    </location>
</feature>
<name>A0ABP7DAK8_9MICC</name>
<sequence length="265" mass="29250">MEEAIRKSALRQAKEIIDNHPGDVFYAVALDGVSTEPAARIELPVLALNSEQALRRDLRLNAPVPEDEPEPAGDPAPAEDTRGGFSEDGSDFQSELHDVVVSGTEDIILHEAGPEAEAEAEEGNVDASAAEEDTESLDDLLGEDLEEEPAEDGSNFYSTRWNPPEWHWCSMELFDESASELWSEALTSVARRHGWEETVRRYYRMLVSITIDVGRELAVGRNSNLIAYVSDEDHADQLLRACLTPEQLATHFPDLAALPADLPRS</sequence>
<protein>
    <recommendedName>
        <fullName evidence="4">DUF4303 domain-containing protein</fullName>
    </recommendedName>
</protein>
<keyword evidence="3" id="KW-1185">Reference proteome</keyword>
<organism evidence="2 3">
    <name type="scientific">Arthrobacter ginkgonis</name>
    <dbReference type="NCBI Taxonomy" id="1630594"/>
    <lineage>
        <taxon>Bacteria</taxon>
        <taxon>Bacillati</taxon>
        <taxon>Actinomycetota</taxon>
        <taxon>Actinomycetes</taxon>
        <taxon>Micrococcales</taxon>
        <taxon>Micrococcaceae</taxon>
        <taxon>Arthrobacter</taxon>
    </lineage>
</organism>
<gene>
    <name evidence="2" type="ORF">GCM10023081_44100</name>
</gene>
<dbReference type="EMBL" id="BAABEO010000034">
    <property type="protein sequence ID" value="GAA3702918.1"/>
    <property type="molecule type" value="Genomic_DNA"/>
</dbReference>
<evidence type="ECO:0008006" key="4">
    <source>
        <dbReference type="Google" id="ProtNLM"/>
    </source>
</evidence>
<proteinExistence type="predicted"/>
<evidence type="ECO:0000256" key="1">
    <source>
        <dbReference type="SAM" id="MobiDB-lite"/>
    </source>
</evidence>
<evidence type="ECO:0000313" key="3">
    <source>
        <dbReference type="Proteomes" id="UP001500752"/>
    </source>
</evidence>
<reference evidence="3" key="1">
    <citation type="journal article" date="2019" name="Int. J. Syst. Evol. Microbiol.">
        <title>The Global Catalogue of Microorganisms (GCM) 10K type strain sequencing project: providing services to taxonomists for standard genome sequencing and annotation.</title>
        <authorList>
            <consortium name="The Broad Institute Genomics Platform"/>
            <consortium name="The Broad Institute Genome Sequencing Center for Infectious Disease"/>
            <person name="Wu L."/>
            <person name="Ma J."/>
        </authorList>
    </citation>
    <scope>NUCLEOTIDE SEQUENCE [LARGE SCALE GENOMIC DNA]</scope>
    <source>
        <strain evidence="3">JCM 30742</strain>
    </source>
</reference>
<accession>A0ABP7DAK8</accession>
<dbReference type="Proteomes" id="UP001500752">
    <property type="component" value="Unassembled WGS sequence"/>
</dbReference>